<dbReference type="EMBL" id="JAAVUM010000009">
    <property type="protein sequence ID" value="NKE06650.1"/>
    <property type="molecule type" value="Genomic_DNA"/>
</dbReference>
<accession>A0A846TI79</accession>
<protein>
    <submittedName>
        <fullName evidence="1">Uncharacterized protein</fullName>
    </submittedName>
</protein>
<dbReference type="Proteomes" id="UP000587942">
    <property type="component" value="Unassembled WGS sequence"/>
</dbReference>
<sequence>MKSILVTMTWFSSIVLLSLAYEDYLYSQFGVHSVKGTVEDKGVTNTTMNTFGNFTEEREYWIRLNGEKIVVTKAIYENVHQDRQIKLMRTQHGMVIE</sequence>
<gene>
    <name evidence="1" type="ORF">GWK17_14420</name>
</gene>
<comment type="caution">
    <text evidence="1">The sequence shown here is derived from an EMBL/GenBank/DDBJ whole genome shotgun (WGS) entry which is preliminary data.</text>
</comment>
<dbReference type="AlphaFoldDB" id="A0A846TI79"/>
<name>A0A846TI79_9BACI</name>
<evidence type="ECO:0000313" key="2">
    <source>
        <dbReference type="Proteomes" id="UP000587942"/>
    </source>
</evidence>
<organism evidence="1 2">
    <name type="scientific">Mesobacillus selenatarsenatis</name>
    <dbReference type="NCBI Taxonomy" id="388741"/>
    <lineage>
        <taxon>Bacteria</taxon>
        <taxon>Bacillati</taxon>
        <taxon>Bacillota</taxon>
        <taxon>Bacilli</taxon>
        <taxon>Bacillales</taxon>
        <taxon>Bacillaceae</taxon>
        <taxon>Mesobacillus</taxon>
    </lineage>
</organism>
<dbReference type="RefSeq" id="WP_167833054.1">
    <property type="nucleotide sequence ID" value="NZ_JAAVUM010000009.1"/>
</dbReference>
<proteinExistence type="predicted"/>
<reference evidence="1 2" key="1">
    <citation type="submission" date="2020-03" db="EMBL/GenBank/DDBJ databases">
        <authorList>
            <person name="Sun Q."/>
        </authorList>
    </citation>
    <scope>NUCLEOTIDE SEQUENCE [LARGE SCALE GENOMIC DNA]</scope>
    <source>
        <strain evidence="1 2">KACC 21451</strain>
    </source>
</reference>
<evidence type="ECO:0000313" key="1">
    <source>
        <dbReference type="EMBL" id="NKE06650.1"/>
    </source>
</evidence>